<evidence type="ECO:0000313" key="2">
    <source>
        <dbReference type="EMBL" id="CEJ58336.1"/>
    </source>
</evidence>
<evidence type="ECO:0000313" key="3">
    <source>
        <dbReference type="Proteomes" id="UP000042958"/>
    </source>
</evidence>
<accession>A0A0F7TR72</accession>
<keyword evidence="3" id="KW-1185">Reference proteome</keyword>
<dbReference type="AlphaFoldDB" id="A0A0F7TR72"/>
<gene>
    <name evidence="2" type="ORF">PMG11_06995</name>
</gene>
<reference evidence="3" key="1">
    <citation type="journal article" date="2015" name="Genome Announc.">
        <title>Draft genome sequence of the fungus Penicillium brasilianum MG11.</title>
        <authorList>
            <person name="Horn F."/>
            <person name="Linde J."/>
            <person name="Mattern D.J."/>
            <person name="Walther G."/>
            <person name="Guthke R."/>
            <person name="Brakhage A.A."/>
            <person name="Valiante V."/>
        </authorList>
    </citation>
    <scope>NUCLEOTIDE SEQUENCE [LARGE SCALE GENOMIC DNA]</scope>
    <source>
        <strain evidence="3">MG11</strain>
    </source>
</reference>
<proteinExistence type="predicted"/>
<dbReference type="Proteomes" id="UP000042958">
    <property type="component" value="Unassembled WGS sequence"/>
</dbReference>
<feature type="region of interest" description="Disordered" evidence="1">
    <location>
        <begin position="47"/>
        <end position="75"/>
    </location>
</feature>
<sequence>MAPSVRQTDFDAHFLDRLVGTKVTTYFDIDPPQKLSSVSFASEAPVPLSANSPPGVSPPPLSATSTSPPPVSQTTASLTTAASSATVSSLSFLESPPSKACSWIITEKLSESALYLAQDQVNMGAGPPMTVGIFLCYLEEDPAQIAFMRIYYQIPITGTEFANLATRAQQGRPGRICGEHETFQVLMRQGCSVVPRFLGYDEKMQGQSDLVPGGFIQYVVWEKVPGESLTEELFWSLDRPTRDDIRAKFRAAYEELLRYDVAPQLSRISKIIYDHSTGDIRISGFQRGWPILDKEQWSDTLYVAYDLAEPPEEDLDWSQHPENWKW</sequence>
<evidence type="ECO:0000256" key="1">
    <source>
        <dbReference type="SAM" id="MobiDB-lite"/>
    </source>
</evidence>
<dbReference type="OrthoDB" id="5401170at2759"/>
<feature type="compositionally biased region" description="Pro residues" evidence="1">
    <location>
        <begin position="55"/>
        <end position="71"/>
    </location>
</feature>
<organism evidence="2 3">
    <name type="scientific">Penicillium brasilianum</name>
    <dbReference type="NCBI Taxonomy" id="104259"/>
    <lineage>
        <taxon>Eukaryota</taxon>
        <taxon>Fungi</taxon>
        <taxon>Dikarya</taxon>
        <taxon>Ascomycota</taxon>
        <taxon>Pezizomycotina</taxon>
        <taxon>Eurotiomycetes</taxon>
        <taxon>Eurotiomycetidae</taxon>
        <taxon>Eurotiales</taxon>
        <taxon>Aspergillaceae</taxon>
        <taxon>Penicillium</taxon>
    </lineage>
</organism>
<name>A0A0F7TR72_PENBI</name>
<dbReference type="EMBL" id="CDHK01000006">
    <property type="protein sequence ID" value="CEJ58336.1"/>
    <property type="molecule type" value="Genomic_DNA"/>
</dbReference>
<protein>
    <submittedName>
        <fullName evidence="2">Uncharacterized protein</fullName>
    </submittedName>
</protein>